<evidence type="ECO:0000256" key="1">
    <source>
        <dbReference type="ARBA" id="ARBA00022649"/>
    </source>
</evidence>
<protein>
    <recommendedName>
        <fullName evidence="6">Ribonuclease VapC</fullName>
        <shortName evidence="6">RNase VapC</shortName>
        <ecNumber evidence="6">3.1.-.-</ecNumber>
    </recommendedName>
    <alternativeName>
        <fullName evidence="6">Toxin VapC</fullName>
    </alternativeName>
</protein>
<keyword evidence="1 6" id="KW-1277">Toxin-antitoxin system</keyword>
<organism evidence="8 9">
    <name type="scientific">Candidatus Nitronereus thalassa</name>
    <dbReference type="NCBI Taxonomy" id="3020898"/>
    <lineage>
        <taxon>Bacteria</taxon>
        <taxon>Pseudomonadati</taxon>
        <taxon>Nitrospirota</taxon>
        <taxon>Nitrospiria</taxon>
        <taxon>Nitrospirales</taxon>
        <taxon>Nitrospiraceae</taxon>
        <taxon>Candidatus Nitronereus</taxon>
    </lineage>
</organism>
<dbReference type="InterPro" id="IPR022907">
    <property type="entry name" value="VapC_family"/>
</dbReference>
<dbReference type="EC" id="3.1.-.-" evidence="6"/>
<evidence type="ECO:0000256" key="5">
    <source>
        <dbReference type="ARBA" id="ARBA00022842"/>
    </source>
</evidence>
<feature type="binding site" evidence="6">
    <location>
        <position position="97"/>
    </location>
    <ligand>
        <name>Mg(2+)</name>
        <dbReference type="ChEBI" id="CHEBI:18420"/>
    </ligand>
</feature>
<name>A0ABU3KAU6_9BACT</name>
<reference evidence="8 9" key="1">
    <citation type="journal article" date="2023" name="ISME J.">
        <title>Cultivation and genomic characterization of novel and ubiquitous marine nitrite-oxidizing bacteria from the Nitrospirales.</title>
        <authorList>
            <person name="Mueller A.J."/>
            <person name="Daebeler A."/>
            <person name="Herbold C.W."/>
            <person name="Kirkegaard R.H."/>
            <person name="Daims H."/>
        </authorList>
    </citation>
    <scope>NUCLEOTIDE SEQUENCE [LARGE SCALE GENOMIC DNA]</scope>
    <source>
        <strain evidence="8 9">EB</strain>
    </source>
</reference>
<keyword evidence="2 6" id="KW-0540">Nuclease</keyword>
<evidence type="ECO:0000256" key="2">
    <source>
        <dbReference type="ARBA" id="ARBA00022722"/>
    </source>
</evidence>
<accession>A0ABU3KAU6</accession>
<proteinExistence type="inferred from homology"/>
<keyword evidence="6" id="KW-0800">Toxin</keyword>
<evidence type="ECO:0000313" key="9">
    <source>
        <dbReference type="Proteomes" id="UP001250932"/>
    </source>
</evidence>
<dbReference type="PANTHER" id="PTHR35901:SF1">
    <property type="entry name" value="EXONUCLEASE VAPC9"/>
    <property type="match status" value="1"/>
</dbReference>
<keyword evidence="5 6" id="KW-0460">Magnesium</keyword>
<evidence type="ECO:0000256" key="4">
    <source>
        <dbReference type="ARBA" id="ARBA00022801"/>
    </source>
</evidence>
<feature type="domain" description="PIN" evidence="7">
    <location>
        <begin position="1"/>
        <end position="120"/>
    </location>
</feature>
<evidence type="ECO:0000256" key="6">
    <source>
        <dbReference type="HAMAP-Rule" id="MF_00265"/>
    </source>
</evidence>
<dbReference type="InterPro" id="IPR002716">
    <property type="entry name" value="PIN_dom"/>
</dbReference>
<dbReference type="Proteomes" id="UP001250932">
    <property type="component" value="Unassembled WGS sequence"/>
</dbReference>
<dbReference type="Gene3D" id="3.40.50.1010">
    <property type="entry name" value="5'-nuclease"/>
    <property type="match status" value="1"/>
</dbReference>
<dbReference type="InterPro" id="IPR044153">
    <property type="entry name" value="PIN_Pae0151-like"/>
</dbReference>
<gene>
    <name evidence="6" type="primary">vapC</name>
    <name evidence="8" type="ORF">PPG34_14030</name>
</gene>
<keyword evidence="9" id="KW-1185">Reference proteome</keyword>
<evidence type="ECO:0000256" key="3">
    <source>
        <dbReference type="ARBA" id="ARBA00022723"/>
    </source>
</evidence>
<dbReference type="PANTHER" id="PTHR35901">
    <property type="entry name" value="RIBONUCLEASE VAPC3"/>
    <property type="match status" value="1"/>
</dbReference>
<evidence type="ECO:0000259" key="7">
    <source>
        <dbReference type="Pfam" id="PF01850"/>
    </source>
</evidence>
<keyword evidence="3 6" id="KW-0479">Metal-binding</keyword>
<feature type="binding site" evidence="6">
    <location>
        <position position="4"/>
    </location>
    <ligand>
        <name>Mg(2+)</name>
        <dbReference type="ChEBI" id="CHEBI:18420"/>
    </ligand>
</feature>
<comment type="similarity">
    <text evidence="6">Belongs to the PINc/VapC protein family.</text>
</comment>
<dbReference type="CDD" id="cd09873">
    <property type="entry name" value="PIN_Pae0151-like"/>
    <property type="match status" value="1"/>
</dbReference>
<dbReference type="InterPro" id="IPR051619">
    <property type="entry name" value="TypeII_TA_RNase_PINc/VapC"/>
</dbReference>
<dbReference type="InterPro" id="IPR029060">
    <property type="entry name" value="PIN-like_dom_sf"/>
</dbReference>
<comment type="function">
    <text evidence="6">Toxic component of a toxin-antitoxin (TA) system. An RNase.</text>
</comment>
<dbReference type="EMBL" id="JAQOUE010000001">
    <property type="protein sequence ID" value="MDT7043472.1"/>
    <property type="molecule type" value="Genomic_DNA"/>
</dbReference>
<comment type="caution">
    <text evidence="8">The sequence shown here is derived from an EMBL/GenBank/DDBJ whole genome shotgun (WGS) entry which is preliminary data.</text>
</comment>
<evidence type="ECO:0000313" key="8">
    <source>
        <dbReference type="EMBL" id="MDT7043472.1"/>
    </source>
</evidence>
<comment type="cofactor">
    <cofactor evidence="6">
        <name>Mg(2+)</name>
        <dbReference type="ChEBI" id="CHEBI:18420"/>
    </cofactor>
</comment>
<keyword evidence="4 6" id="KW-0378">Hydrolase</keyword>
<sequence>MVVDTMVFAYALLGVPRFRDESLAVLTQVDSVLVPDSFRAELVNVVWQWIREHQQTLEVGMDVLTDADALITYAAPADELWERALELSVEANHPAYDTLCVALAERENTGLITYDTKLRKKFQNQTISPSDFLSNLS</sequence>
<dbReference type="HAMAP" id="MF_00265">
    <property type="entry name" value="VapC_Nob1"/>
    <property type="match status" value="1"/>
</dbReference>
<dbReference type="SUPFAM" id="SSF88723">
    <property type="entry name" value="PIN domain-like"/>
    <property type="match status" value="1"/>
</dbReference>
<dbReference type="RefSeq" id="WP_313834039.1">
    <property type="nucleotide sequence ID" value="NZ_JAQOUE010000001.1"/>
</dbReference>
<dbReference type="Pfam" id="PF01850">
    <property type="entry name" value="PIN"/>
    <property type="match status" value="1"/>
</dbReference>